<dbReference type="InParanoid" id="A0A4W3HLJ6"/>
<evidence type="ECO:0000313" key="3">
    <source>
        <dbReference type="Proteomes" id="UP000314986"/>
    </source>
</evidence>
<dbReference type="Proteomes" id="UP000314986">
    <property type="component" value="Unassembled WGS sequence"/>
</dbReference>
<evidence type="ECO:0000313" key="2">
    <source>
        <dbReference type="Ensembl" id="ENSCMIP00000016966.1"/>
    </source>
</evidence>
<reference evidence="3" key="3">
    <citation type="journal article" date="2014" name="Nature">
        <title>Elephant shark genome provides unique insights into gnathostome evolution.</title>
        <authorList>
            <consortium name="International Elephant Shark Genome Sequencing Consortium"/>
            <person name="Venkatesh B."/>
            <person name="Lee A.P."/>
            <person name="Ravi V."/>
            <person name="Maurya A.K."/>
            <person name="Lian M.M."/>
            <person name="Swann J.B."/>
            <person name="Ohta Y."/>
            <person name="Flajnik M.F."/>
            <person name="Sutoh Y."/>
            <person name="Kasahara M."/>
            <person name="Hoon S."/>
            <person name="Gangu V."/>
            <person name="Roy S.W."/>
            <person name="Irimia M."/>
            <person name="Korzh V."/>
            <person name="Kondrychyn I."/>
            <person name="Lim Z.W."/>
            <person name="Tay B.H."/>
            <person name="Tohari S."/>
            <person name="Kong K.W."/>
            <person name="Ho S."/>
            <person name="Lorente-Galdos B."/>
            <person name="Quilez J."/>
            <person name="Marques-Bonet T."/>
            <person name="Raney B.J."/>
            <person name="Ingham P.W."/>
            <person name="Tay A."/>
            <person name="Hillier L.W."/>
            <person name="Minx P."/>
            <person name="Boehm T."/>
            <person name="Wilson R.K."/>
            <person name="Brenner S."/>
            <person name="Warren W.C."/>
        </authorList>
    </citation>
    <scope>NUCLEOTIDE SEQUENCE [LARGE SCALE GENOMIC DNA]</scope>
</reference>
<evidence type="ECO:0000256" key="1">
    <source>
        <dbReference type="SAM" id="MobiDB-lite"/>
    </source>
</evidence>
<reference evidence="2" key="5">
    <citation type="submission" date="2025-09" db="UniProtKB">
        <authorList>
            <consortium name="Ensembl"/>
        </authorList>
    </citation>
    <scope>IDENTIFICATION</scope>
</reference>
<feature type="region of interest" description="Disordered" evidence="1">
    <location>
        <begin position="1"/>
        <end position="42"/>
    </location>
</feature>
<dbReference type="Pfam" id="PF15506">
    <property type="entry name" value="OCC1"/>
    <property type="match status" value="1"/>
</dbReference>
<dbReference type="InterPro" id="IPR029133">
    <property type="entry name" value="OCC1"/>
</dbReference>
<keyword evidence="3" id="KW-1185">Reference proteome</keyword>
<reference evidence="2" key="4">
    <citation type="submission" date="2025-08" db="UniProtKB">
        <authorList>
            <consortium name="Ensembl"/>
        </authorList>
    </citation>
    <scope>IDENTIFICATION</scope>
</reference>
<proteinExistence type="predicted"/>
<feature type="compositionally biased region" description="Basic and acidic residues" evidence="1">
    <location>
        <begin position="32"/>
        <end position="42"/>
    </location>
</feature>
<reference evidence="3" key="1">
    <citation type="journal article" date="2006" name="Science">
        <title>Ancient noncoding elements conserved in the human genome.</title>
        <authorList>
            <person name="Venkatesh B."/>
            <person name="Kirkness E.F."/>
            <person name="Loh Y.H."/>
            <person name="Halpern A.L."/>
            <person name="Lee A.P."/>
            <person name="Johnson J."/>
            <person name="Dandona N."/>
            <person name="Viswanathan L.D."/>
            <person name="Tay A."/>
            <person name="Venter J.C."/>
            <person name="Strausberg R.L."/>
            <person name="Brenner S."/>
        </authorList>
    </citation>
    <scope>NUCLEOTIDE SEQUENCE [LARGE SCALE GENOMIC DNA]</scope>
</reference>
<accession>A0A4W3HLJ6</accession>
<protein>
    <submittedName>
        <fullName evidence="2">Uncharacterized protein</fullName>
    </submittedName>
</protein>
<sequence>DKRRNYGGVYVGVQGEAATRVPSQTQSTQSSKETDKNTKESN</sequence>
<organism evidence="2 3">
    <name type="scientific">Callorhinchus milii</name>
    <name type="common">Ghost shark</name>
    <dbReference type="NCBI Taxonomy" id="7868"/>
    <lineage>
        <taxon>Eukaryota</taxon>
        <taxon>Metazoa</taxon>
        <taxon>Chordata</taxon>
        <taxon>Craniata</taxon>
        <taxon>Vertebrata</taxon>
        <taxon>Chondrichthyes</taxon>
        <taxon>Holocephali</taxon>
        <taxon>Chimaeriformes</taxon>
        <taxon>Callorhinchidae</taxon>
        <taxon>Callorhinchus</taxon>
    </lineage>
</organism>
<name>A0A4W3HLJ6_CALMI</name>
<dbReference type="AlphaFoldDB" id="A0A4W3HLJ6"/>
<dbReference type="Ensembl" id="ENSCMIT00000017301.1">
    <property type="protein sequence ID" value="ENSCMIP00000016966.1"/>
    <property type="gene ID" value="ENSCMIG00000008127.1"/>
</dbReference>
<reference evidence="3" key="2">
    <citation type="journal article" date="2007" name="PLoS Biol.">
        <title>Survey sequencing and comparative analysis of the elephant shark (Callorhinchus milii) genome.</title>
        <authorList>
            <person name="Venkatesh B."/>
            <person name="Kirkness E.F."/>
            <person name="Loh Y.H."/>
            <person name="Halpern A.L."/>
            <person name="Lee A.P."/>
            <person name="Johnson J."/>
            <person name="Dandona N."/>
            <person name="Viswanathan L.D."/>
            <person name="Tay A."/>
            <person name="Venter J.C."/>
            <person name="Strausberg R.L."/>
            <person name="Brenner S."/>
        </authorList>
    </citation>
    <scope>NUCLEOTIDE SEQUENCE [LARGE SCALE GENOMIC DNA]</scope>
</reference>